<evidence type="ECO:0000256" key="5">
    <source>
        <dbReference type="ARBA" id="ARBA00022989"/>
    </source>
</evidence>
<dbReference type="OMA" id="INNMACP"/>
<evidence type="ECO:0000256" key="4">
    <source>
        <dbReference type="ARBA" id="ARBA00022692"/>
    </source>
</evidence>
<dbReference type="Proteomes" id="UP000012073">
    <property type="component" value="Unassembled WGS sequence"/>
</dbReference>
<feature type="transmembrane region" description="Helical" evidence="8">
    <location>
        <begin position="484"/>
        <end position="507"/>
    </location>
</feature>
<dbReference type="OrthoDB" id="3825at2759"/>
<feature type="domain" description="Major facilitator superfamily (MFS) profile" evidence="9">
    <location>
        <begin position="106"/>
        <end position="537"/>
    </location>
</feature>
<organism evidence="10 11">
    <name type="scientific">Chondrus crispus</name>
    <name type="common">Carrageen Irish moss</name>
    <name type="synonym">Polymorpha crispa</name>
    <dbReference type="NCBI Taxonomy" id="2769"/>
    <lineage>
        <taxon>Eukaryota</taxon>
        <taxon>Rhodophyta</taxon>
        <taxon>Florideophyceae</taxon>
        <taxon>Rhodymeniophycidae</taxon>
        <taxon>Gigartinales</taxon>
        <taxon>Gigartinaceae</taxon>
        <taxon>Chondrus</taxon>
    </lineage>
</organism>
<feature type="transmembrane region" description="Helical" evidence="8">
    <location>
        <begin position="148"/>
        <end position="165"/>
    </location>
</feature>
<dbReference type="InterPro" id="IPR036259">
    <property type="entry name" value="MFS_trans_sf"/>
</dbReference>
<protein>
    <recommendedName>
        <fullName evidence="9">Major facilitator superfamily (MFS) profile domain-containing protein</fullName>
    </recommendedName>
</protein>
<evidence type="ECO:0000256" key="3">
    <source>
        <dbReference type="ARBA" id="ARBA00022448"/>
    </source>
</evidence>
<evidence type="ECO:0000256" key="2">
    <source>
        <dbReference type="ARBA" id="ARBA00010992"/>
    </source>
</evidence>
<dbReference type="Pfam" id="PF00083">
    <property type="entry name" value="Sugar_tr"/>
    <property type="match status" value="1"/>
</dbReference>
<evidence type="ECO:0000256" key="1">
    <source>
        <dbReference type="ARBA" id="ARBA00004141"/>
    </source>
</evidence>
<keyword evidence="3 7" id="KW-0813">Transport</keyword>
<keyword evidence="4 8" id="KW-0812">Transmembrane</keyword>
<feature type="transmembrane region" description="Helical" evidence="8">
    <location>
        <begin position="201"/>
        <end position="222"/>
    </location>
</feature>
<evidence type="ECO:0000256" key="8">
    <source>
        <dbReference type="SAM" id="Phobius"/>
    </source>
</evidence>
<evidence type="ECO:0000256" key="6">
    <source>
        <dbReference type="ARBA" id="ARBA00023136"/>
    </source>
</evidence>
<accession>R7QRJ0</accession>
<feature type="transmembrane region" description="Helical" evidence="8">
    <location>
        <begin position="177"/>
        <end position="195"/>
    </location>
</feature>
<feature type="transmembrane region" description="Helical" evidence="8">
    <location>
        <begin position="234"/>
        <end position="255"/>
    </location>
</feature>
<feature type="transmembrane region" description="Helical" evidence="8">
    <location>
        <begin position="351"/>
        <end position="372"/>
    </location>
</feature>
<keyword evidence="6 8" id="KW-0472">Membrane</keyword>
<comment type="subcellular location">
    <subcellularLocation>
        <location evidence="1">Membrane</location>
        <topology evidence="1">Multi-pass membrane protein</topology>
    </subcellularLocation>
</comment>
<dbReference type="PROSITE" id="PS00216">
    <property type="entry name" value="SUGAR_TRANSPORT_1"/>
    <property type="match status" value="2"/>
</dbReference>
<keyword evidence="5 8" id="KW-1133">Transmembrane helix</keyword>
<proteinExistence type="inferred from homology"/>
<dbReference type="SUPFAM" id="SSF103473">
    <property type="entry name" value="MFS general substrate transporter"/>
    <property type="match status" value="1"/>
</dbReference>
<dbReference type="Gramene" id="CDF41107">
    <property type="protein sequence ID" value="CDF41107"/>
    <property type="gene ID" value="CHC_T00007330001"/>
</dbReference>
<dbReference type="STRING" id="2769.R7QRJ0"/>
<dbReference type="PROSITE" id="PS50850">
    <property type="entry name" value="MFS"/>
    <property type="match status" value="1"/>
</dbReference>
<dbReference type="AlphaFoldDB" id="R7QRJ0"/>
<dbReference type="Gene3D" id="1.20.1250.20">
    <property type="entry name" value="MFS general substrate transporter like domains"/>
    <property type="match status" value="1"/>
</dbReference>
<comment type="similarity">
    <text evidence="2 7">Belongs to the major facilitator superfamily. Sugar transporter (TC 2.A.1.1) family.</text>
</comment>
<dbReference type="InterPro" id="IPR005829">
    <property type="entry name" value="Sugar_transporter_CS"/>
</dbReference>
<evidence type="ECO:0000259" key="9">
    <source>
        <dbReference type="PROSITE" id="PS50850"/>
    </source>
</evidence>
<feature type="transmembrane region" description="Helical" evidence="8">
    <location>
        <begin position="514"/>
        <end position="533"/>
    </location>
</feature>
<feature type="transmembrane region" description="Helical" evidence="8">
    <location>
        <begin position="392"/>
        <end position="411"/>
    </location>
</feature>
<evidence type="ECO:0000313" key="10">
    <source>
        <dbReference type="EMBL" id="CDF41107.1"/>
    </source>
</evidence>
<feature type="transmembrane region" description="Helical" evidence="8">
    <location>
        <begin position="446"/>
        <end position="464"/>
    </location>
</feature>
<dbReference type="PANTHER" id="PTHR48020">
    <property type="entry name" value="PROTON MYO-INOSITOL COTRANSPORTER"/>
    <property type="match status" value="1"/>
</dbReference>
<gene>
    <name evidence="10" type="ORF">CHC_T00007330001</name>
</gene>
<dbReference type="GeneID" id="17319107"/>
<reference evidence="11" key="1">
    <citation type="journal article" date="2013" name="Proc. Natl. Acad. Sci. U.S.A.">
        <title>Genome structure and metabolic features in the red seaweed Chondrus crispus shed light on evolution of the Archaeplastida.</title>
        <authorList>
            <person name="Collen J."/>
            <person name="Porcel B."/>
            <person name="Carre W."/>
            <person name="Ball S.G."/>
            <person name="Chaparro C."/>
            <person name="Tonon T."/>
            <person name="Barbeyron T."/>
            <person name="Michel G."/>
            <person name="Noel B."/>
            <person name="Valentin K."/>
            <person name="Elias M."/>
            <person name="Artiguenave F."/>
            <person name="Arun A."/>
            <person name="Aury J.M."/>
            <person name="Barbosa-Neto J.F."/>
            <person name="Bothwell J.H."/>
            <person name="Bouget F.Y."/>
            <person name="Brillet L."/>
            <person name="Cabello-Hurtado F."/>
            <person name="Capella-Gutierrez S."/>
            <person name="Charrier B."/>
            <person name="Cladiere L."/>
            <person name="Cock J.M."/>
            <person name="Coelho S.M."/>
            <person name="Colleoni C."/>
            <person name="Czjzek M."/>
            <person name="Da Silva C."/>
            <person name="Delage L."/>
            <person name="Denoeud F."/>
            <person name="Deschamps P."/>
            <person name="Dittami S.M."/>
            <person name="Gabaldon T."/>
            <person name="Gachon C.M."/>
            <person name="Groisillier A."/>
            <person name="Herve C."/>
            <person name="Jabbari K."/>
            <person name="Katinka M."/>
            <person name="Kloareg B."/>
            <person name="Kowalczyk N."/>
            <person name="Labadie K."/>
            <person name="Leblanc C."/>
            <person name="Lopez P.J."/>
            <person name="McLachlan D.H."/>
            <person name="Meslet-Cladiere L."/>
            <person name="Moustafa A."/>
            <person name="Nehr Z."/>
            <person name="Nyvall Collen P."/>
            <person name="Panaud O."/>
            <person name="Partensky F."/>
            <person name="Poulain J."/>
            <person name="Rensing S.A."/>
            <person name="Rousvoal S."/>
            <person name="Samson G."/>
            <person name="Symeonidi A."/>
            <person name="Weissenbach J."/>
            <person name="Zambounis A."/>
            <person name="Wincker P."/>
            <person name="Boyen C."/>
        </authorList>
    </citation>
    <scope>NUCLEOTIDE SEQUENCE [LARGE SCALE GENOMIC DNA]</scope>
    <source>
        <strain evidence="11">cv. Stackhouse</strain>
    </source>
</reference>
<keyword evidence="11" id="KW-1185">Reference proteome</keyword>
<dbReference type="NCBIfam" id="TIGR00879">
    <property type="entry name" value="SP"/>
    <property type="match status" value="1"/>
</dbReference>
<dbReference type="GO" id="GO:0022857">
    <property type="term" value="F:transmembrane transporter activity"/>
    <property type="evidence" value="ECO:0007669"/>
    <property type="project" value="InterPro"/>
</dbReference>
<feature type="transmembrane region" description="Helical" evidence="8">
    <location>
        <begin position="267"/>
        <end position="285"/>
    </location>
</feature>
<dbReference type="PANTHER" id="PTHR48020:SF12">
    <property type="entry name" value="PROTON MYO-INOSITOL COTRANSPORTER"/>
    <property type="match status" value="1"/>
</dbReference>
<dbReference type="InterPro" id="IPR020846">
    <property type="entry name" value="MFS_dom"/>
</dbReference>
<dbReference type="KEGG" id="ccp:CHC_T00007330001"/>
<dbReference type="GO" id="GO:0016020">
    <property type="term" value="C:membrane"/>
    <property type="evidence" value="ECO:0007669"/>
    <property type="project" value="UniProtKB-SubCell"/>
</dbReference>
<evidence type="ECO:0000313" key="11">
    <source>
        <dbReference type="Proteomes" id="UP000012073"/>
    </source>
</evidence>
<dbReference type="InterPro" id="IPR005828">
    <property type="entry name" value="MFS_sugar_transport-like"/>
</dbReference>
<feature type="transmembrane region" description="Helical" evidence="8">
    <location>
        <begin position="103"/>
        <end position="128"/>
    </location>
</feature>
<dbReference type="RefSeq" id="XP_005711401.1">
    <property type="nucleotide sequence ID" value="XM_005711344.1"/>
</dbReference>
<dbReference type="PRINTS" id="PR00171">
    <property type="entry name" value="SUGRTRNSPORT"/>
</dbReference>
<name>R7QRJ0_CHOCR</name>
<dbReference type="InterPro" id="IPR050814">
    <property type="entry name" value="Myo-inositol_Transporter"/>
</dbReference>
<dbReference type="PhylomeDB" id="R7QRJ0"/>
<evidence type="ECO:0000256" key="7">
    <source>
        <dbReference type="RuleBase" id="RU003346"/>
    </source>
</evidence>
<dbReference type="EMBL" id="HG002309">
    <property type="protein sequence ID" value="CDF41107.1"/>
    <property type="molecule type" value="Genomic_DNA"/>
</dbReference>
<sequence length="549" mass="58014">MYCTLGYSIPYYAAIEARLLYRNLPYCECVGVITVLSHFHSQSAIRLLHELCSQLCGTMHASRFVRAKPQELRRKMLSASSTSAGSTSAGSTSSVAPQKLGRVVLACTSANIGGLLAGLQLALFSGILEMGSFRDAMSPQPVNSRAKSIITAALIAGNIIGTLPAGPLSDRAGRRPALLVCAGLFTLGALIMANAKALFQISIGRLIAGIAQSIANVVGPMYSAELAPPHLRGMIVNIFQLSITIGIFLAQLINWTVWADDAWTRPLMFAISSAVVMFCAVLAFVPESPSWLAAKGRRVEALSASRWLDAVPPEADTAETAETGGIGGLETHSGRTSLMKLLRDASSRRRLLIGAVLSAAQQMTGINAVIFFGPALVADVLKLSGSAAPFKAAAIVGFGNFLATVLSMGVIERFGRRQLLLATGPPMIFSLVTIGMMRDGFIGRSGAVGVCALLVFICGFALAYGPLTFVVQSEIFPVSYKGTAMSFCTMVLSFCALGVATGFLPLLERFGGGIYYFHAVCIVASSIFIAAFVPETRSLSLSEIDRMLG</sequence>
<dbReference type="InterPro" id="IPR003663">
    <property type="entry name" value="Sugar/inositol_transpt"/>
</dbReference>